<proteinExistence type="predicted"/>
<sequence length="133" mass="14867">MELFACLYMKYFGPQYGLMPMNENYDDVKFVVGEVVLRNLEPCPIGLSLSSSLRGIRQTAALSQFEVIFLVLRLCARRYEGRRVALPGPWCNSGRRDSLTHVLPCLPSFANIPVVACPKISTLQISTVLSPSR</sequence>
<dbReference type="EMBL" id="KZ293688">
    <property type="protein sequence ID" value="PBK85806.1"/>
    <property type="molecule type" value="Genomic_DNA"/>
</dbReference>
<accession>A0A2H3DE97</accession>
<dbReference type="AlphaFoldDB" id="A0A2H3DE97"/>
<protein>
    <submittedName>
        <fullName evidence="1">Uncharacterized protein</fullName>
    </submittedName>
</protein>
<keyword evidence="2" id="KW-1185">Reference proteome</keyword>
<reference evidence="2" key="1">
    <citation type="journal article" date="2017" name="Nat. Ecol. Evol.">
        <title>Genome expansion and lineage-specific genetic innovations in the forest pathogenic fungi Armillaria.</title>
        <authorList>
            <person name="Sipos G."/>
            <person name="Prasanna A.N."/>
            <person name="Walter M.C."/>
            <person name="O'Connor E."/>
            <person name="Balint B."/>
            <person name="Krizsan K."/>
            <person name="Kiss B."/>
            <person name="Hess J."/>
            <person name="Varga T."/>
            <person name="Slot J."/>
            <person name="Riley R."/>
            <person name="Boka B."/>
            <person name="Rigling D."/>
            <person name="Barry K."/>
            <person name="Lee J."/>
            <person name="Mihaltcheva S."/>
            <person name="LaButti K."/>
            <person name="Lipzen A."/>
            <person name="Waldron R."/>
            <person name="Moloney N.M."/>
            <person name="Sperisen C."/>
            <person name="Kredics L."/>
            <person name="Vagvoelgyi C."/>
            <person name="Patrignani A."/>
            <person name="Fitzpatrick D."/>
            <person name="Nagy I."/>
            <person name="Doyle S."/>
            <person name="Anderson J.B."/>
            <person name="Grigoriev I.V."/>
            <person name="Gueldener U."/>
            <person name="Muensterkoetter M."/>
            <person name="Nagy L.G."/>
        </authorList>
    </citation>
    <scope>NUCLEOTIDE SEQUENCE [LARGE SCALE GENOMIC DNA]</scope>
    <source>
        <strain evidence="2">Ar21-2</strain>
    </source>
</reference>
<dbReference type="InParanoid" id="A0A2H3DE97"/>
<dbReference type="Proteomes" id="UP000217790">
    <property type="component" value="Unassembled WGS sequence"/>
</dbReference>
<evidence type="ECO:0000313" key="2">
    <source>
        <dbReference type="Proteomes" id="UP000217790"/>
    </source>
</evidence>
<evidence type="ECO:0000313" key="1">
    <source>
        <dbReference type="EMBL" id="PBK85806.1"/>
    </source>
</evidence>
<gene>
    <name evidence="1" type="ORF">ARMGADRAFT_543842</name>
</gene>
<organism evidence="1 2">
    <name type="scientific">Armillaria gallica</name>
    <name type="common">Bulbous honey fungus</name>
    <name type="synonym">Armillaria bulbosa</name>
    <dbReference type="NCBI Taxonomy" id="47427"/>
    <lineage>
        <taxon>Eukaryota</taxon>
        <taxon>Fungi</taxon>
        <taxon>Dikarya</taxon>
        <taxon>Basidiomycota</taxon>
        <taxon>Agaricomycotina</taxon>
        <taxon>Agaricomycetes</taxon>
        <taxon>Agaricomycetidae</taxon>
        <taxon>Agaricales</taxon>
        <taxon>Marasmiineae</taxon>
        <taxon>Physalacriaceae</taxon>
        <taxon>Armillaria</taxon>
    </lineage>
</organism>
<name>A0A2H3DE97_ARMGA</name>